<organism evidence="3 4">
    <name type="scientific">Microbacterium capsulatum</name>
    <dbReference type="NCBI Taxonomy" id="3041921"/>
    <lineage>
        <taxon>Bacteria</taxon>
        <taxon>Bacillati</taxon>
        <taxon>Actinomycetota</taxon>
        <taxon>Actinomycetes</taxon>
        <taxon>Micrococcales</taxon>
        <taxon>Microbacteriaceae</taxon>
        <taxon>Microbacterium</taxon>
    </lineage>
</organism>
<sequence length="270" mass="26635">MSPIRVPRRRRLLALAAAGLALLALPLGAVSAAAAQPQSVARYVALGDSYAAGQGSGSYLDGCYRSTLGYPALLGGMPRLNLLREPACSGATIGQVAATQLTQINRGTTLVTITAGANDLDLNQVYAACAADGTAPACGQALAAAQGRIPGVGPAMAGLIAAVRAQAPQATIVVTGYPRPYADAYAAAVPLAGIVNQGTDALDAQLAGAVQAQPGAGTSVRFAGVSFGENAIGGSGAPWLGADATDPVDFLHPTAAGSVAYSLAVLAALN</sequence>
<dbReference type="InterPro" id="IPR006311">
    <property type="entry name" value="TAT_signal"/>
</dbReference>
<dbReference type="GO" id="GO:0016787">
    <property type="term" value="F:hydrolase activity"/>
    <property type="evidence" value="ECO:0007669"/>
    <property type="project" value="UniProtKB-KW"/>
</dbReference>
<dbReference type="Proteomes" id="UP001230289">
    <property type="component" value="Unassembled WGS sequence"/>
</dbReference>
<proteinExistence type="predicted"/>
<evidence type="ECO:0000313" key="3">
    <source>
        <dbReference type="EMBL" id="MDQ4212614.1"/>
    </source>
</evidence>
<gene>
    <name evidence="3" type="ORF">RBR11_01630</name>
</gene>
<feature type="signal peptide" evidence="1">
    <location>
        <begin position="1"/>
        <end position="35"/>
    </location>
</feature>
<dbReference type="InterPro" id="IPR037460">
    <property type="entry name" value="SEST-like"/>
</dbReference>
<evidence type="ECO:0000313" key="4">
    <source>
        <dbReference type="Proteomes" id="UP001230289"/>
    </source>
</evidence>
<dbReference type="Gene3D" id="3.40.50.1110">
    <property type="entry name" value="SGNH hydrolase"/>
    <property type="match status" value="1"/>
</dbReference>
<dbReference type="CDD" id="cd01823">
    <property type="entry name" value="SEST_like"/>
    <property type="match status" value="1"/>
</dbReference>
<dbReference type="EC" id="3.1.-.-" evidence="3"/>
<dbReference type="Pfam" id="PF13472">
    <property type="entry name" value="Lipase_GDSL_2"/>
    <property type="match status" value="1"/>
</dbReference>
<evidence type="ECO:0000259" key="2">
    <source>
        <dbReference type="Pfam" id="PF13472"/>
    </source>
</evidence>
<name>A0ABU0XD24_9MICO</name>
<dbReference type="InterPro" id="IPR013830">
    <property type="entry name" value="SGNH_hydro"/>
</dbReference>
<dbReference type="SUPFAM" id="SSF52266">
    <property type="entry name" value="SGNH hydrolase"/>
    <property type="match status" value="1"/>
</dbReference>
<evidence type="ECO:0000256" key="1">
    <source>
        <dbReference type="SAM" id="SignalP"/>
    </source>
</evidence>
<comment type="caution">
    <text evidence="3">The sequence shown here is derived from an EMBL/GenBank/DDBJ whole genome shotgun (WGS) entry which is preliminary data.</text>
</comment>
<dbReference type="PROSITE" id="PS51318">
    <property type="entry name" value="TAT"/>
    <property type="match status" value="1"/>
</dbReference>
<keyword evidence="3" id="KW-0378">Hydrolase</keyword>
<dbReference type="EMBL" id="JAVFCB010000001">
    <property type="protein sequence ID" value="MDQ4212614.1"/>
    <property type="molecule type" value="Genomic_DNA"/>
</dbReference>
<dbReference type="PANTHER" id="PTHR37981:SF1">
    <property type="entry name" value="SGNH HYDROLASE-TYPE ESTERASE DOMAIN-CONTAINING PROTEIN"/>
    <property type="match status" value="1"/>
</dbReference>
<accession>A0ABU0XD24</accession>
<feature type="chain" id="PRO_5045606481" evidence="1">
    <location>
        <begin position="36"/>
        <end position="270"/>
    </location>
</feature>
<dbReference type="RefSeq" id="WP_308487547.1">
    <property type="nucleotide sequence ID" value="NZ_JAVFCB010000001.1"/>
</dbReference>
<dbReference type="PANTHER" id="PTHR37981">
    <property type="entry name" value="LIPASE 2"/>
    <property type="match status" value="1"/>
</dbReference>
<dbReference type="InterPro" id="IPR036514">
    <property type="entry name" value="SGNH_hydro_sf"/>
</dbReference>
<reference evidence="3 4" key="1">
    <citation type="submission" date="2023-08" db="EMBL/GenBank/DDBJ databases">
        <title>Microbacterium sp. nov., isolated from a waste landfill.</title>
        <authorList>
            <person name="Wen W."/>
        </authorList>
    </citation>
    <scope>NUCLEOTIDE SEQUENCE [LARGE SCALE GENOMIC DNA]</scope>
    <source>
        <strain evidence="3 4">ASV81</strain>
    </source>
</reference>
<keyword evidence="1" id="KW-0732">Signal</keyword>
<protein>
    <submittedName>
        <fullName evidence="3">SGNH/GDSL hydrolase family protein</fullName>
        <ecNumber evidence="3">3.1.-.-</ecNumber>
    </submittedName>
</protein>
<keyword evidence="4" id="KW-1185">Reference proteome</keyword>
<feature type="domain" description="SGNH hydrolase-type esterase" evidence="2">
    <location>
        <begin position="45"/>
        <end position="257"/>
    </location>
</feature>